<dbReference type="GO" id="GO:0051082">
    <property type="term" value="F:unfolded protein binding"/>
    <property type="evidence" value="ECO:0007669"/>
    <property type="project" value="InterPro"/>
</dbReference>
<dbReference type="EMBL" id="LJUJ01000001">
    <property type="protein sequence ID" value="KPK64842.1"/>
    <property type="molecule type" value="Genomic_DNA"/>
</dbReference>
<dbReference type="Pfam" id="PF03938">
    <property type="entry name" value="OmpH"/>
    <property type="match status" value="1"/>
</dbReference>
<evidence type="ECO:0000256" key="2">
    <source>
        <dbReference type="ARBA" id="ARBA00022729"/>
    </source>
</evidence>
<dbReference type="STRING" id="1703779.AMJ83_01325"/>
<evidence type="ECO:0000256" key="4">
    <source>
        <dbReference type="SAM" id="SignalP"/>
    </source>
</evidence>
<dbReference type="SMART" id="SM00935">
    <property type="entry name" value="OmpH"/>
    <property type="match status" value="1"/>
</dbReference>
<gene>
    <name evidence="5" type="ORF">AMJ83_01325</name>
</gene>
<dbReference type="PANTHER" id="PTHR35089:SF1">
    <property type="entry name" value="CHAPERONE PROTEIN SKP"/>
    <property type="match status" value="1"/>
</dbReference>
<name>A0A0S8FXL3_UNCW3</name>
<evidence type="ECO:0000313" key="6">
    <source>
        <dbReference type="Proteomes" id="UP000051373"/>
    </source>
</evidence>
<dbReference type="GO" id="GO:0005829">
    <property type="term" value="C:cytosol"/>
    <property type="evidence" value="ECO:0007669"/>
    <property type="project" value="TreeGrafter"/>
</dbReference>
<keyword evidence="3" id="KW-0175">Coiled coil</keyword>
<evidence type="ECO:0000256" key="1">
    <source>
        <dbReference type="ARBA" id="ARBA00009091"/>
    </source>
</evidence>
<dbReference type="GO" id="GO:0050821">
    <property type="term" value="P:protein stabilization"/>
    <property type="evidence" value="ECO:0007669"/>
    <property type="project" value="TreeGrafter"/>
</dbReference>
<evidence type="ECO:0008006" key="7">
    <source>
        <dbReference type="Google" id="ProtNLM"/>
    </source>
</evidence>
<sequence length="314" mass="35018">MKKCLLPIILIFSLGSAKEANIGFVDANRVMKDYQATAAASAEFNEFVSTYRDSAATLKRQIEQLQSESETQELLLSEEARLRKQAEINALTASYNKFLQDVFGAGGKIEQKNDELMAPLLQKIDNAIAKIAEQEGFQVVLELSEGVYYASSDLDVTDLVINELNLEYGPTTIVTGEIKKAIVIFPFREENPEAVSAGLGQTIQDELYSVIRGFSTRFTITSKTTINMEIVRRGLGVNVIDENQAYEIGTALLCDYIITGRTSKITTKVEYTVVLKHVKERREIARRTSSVTEVVKLSETLNNDLRALIDKIEQ</sequence>
<keyword evidence="2 4" id="KW-0732">Signal</keyword>
<dbReference type="Proteomes" id="UP000051373">
    <property type="component" value="Unassembled WGS sequence"/>
</dbReference>
<feature type="chain" id="PRO_5006646532" description="OmpH family outer membrane protein" evidence="4">
    <location>
        <begin position="20"/>
        <end position="314"/>
    </location>
</feature>
<reference evidence="5 6" key="1">
    <citation type="journal article" date="2015" name="Microbiome">
        <title>Genomic resolution of linkages in carbon, nitrogen, and sulfur cycling among widespread estuary sediment bacteria.</title>
        <authorList>
            <person name="Baker B.J."/>
            <person name="Lazar C.S."/>
            <person name="Teske A.P."/>
            <person name="Dick G.J."/>
        </authorList>
    </citation>
    <scope>NUCLEOTIDE SEQUENCE [LARGE SCALE GENOMIC DNA]</scope>
    <source>
        <strain evidence="5">SM23_42</strain>
    </source>
</reference>
<dbReference type="InterPro" id="IPR005632">
    <property type="entry name" value="Chaperone_Skp"/>
</dbReference>
<feature type="coiled-coil region" evidence="3">
    <location>
        <begin position="48"/>
        <end position="75"/>
    </location>
</feature>
<comment type="caution">
    <text evidence="5">The sequence shown here is derived from an EMBL/GenBank/DDBJ whole genome shotgun (WGS) entry which is preliminary data.</text>
</comment>
<protein>
    <recommendedName>
        <fullName evidence="7">OmpH family outer membrane protein</fullName>
    </recommendedName>
</protein>
<feature type="signal peptide" evidence="4">
    <location>
        <begin position="1"/>
        <end position="19"/>
    </location>
</feature>
<dbReference type="PANTHER" id="PTHR35089">
    <property type="entry name" value="CHAPERONE PROTEIN SKP"/>
    <property type="match status" value="1"/>
</dbReference>
<dbReference type="AlphaFoldDB" id="A0A0S8FXL3"/>
<accession>A0A0S8FXL3</accession>
<comment type="similarity">
    <text evidence="1">Belongs to the Skp family.</text>
</comment>
<dbReference type="SUPFAM" id="SSF111384">
    <property type="entry name" value="OmpH-like"/>
    <property type="match status" value="1"/>
</dbReference>
<evidence type="ECO:0000313" key="5">
    <source>
        <dbReference type="EMBL" id="KPK64842.1"/>
    </source>
</evidence>
<organism evidence="5 6">
    <name type="scientific">candidate division WOR_3 bacterium SM23_42</name>
    <dbReference type="NCBI Taxonomy" id="1703779"/>
    <lineage>
        <taxon>Bacteria</taxon>
        <taxon>Bacteria division WOR-3</taxon>
    </lineage>
</organism>
<dbReference type="InterPro" id="IPR024930">
    <property type="entry name" value="Skp_dom_sf"/>
</dbReference>
<proteinExistence type="inferred from homology"/>
<evidence type="ECO:0000256" key="3">
    <source>
        <dbReference type="SAM" id="Coils"/>
    </source>
</evidence>
<dbReference type="Gene3D" id="3.30.910.20">
    <property type="entry name" value="Skp domain"/>
    <property type="match status" value="1"/>
</dbReference>